<sequence length="116" mass="13203">MEILVLDASATCHMPDVLEMPYRPPLRNGFEAQEKAHTYRLSSNTCLTGDVIGDYSFENPVQIGDRLYFEDMAIYSFVKNNTFNGIGLPSLYLMDEQRDCSLVKAFGYQDFKGRLS</sequence>
<keyword evidence="2" id="KW-0663">Pyridoxal phosphate</keyword>
<dbReference type="PANTHER" id="PTHR43727">
    <property type="entry name" value="DIAMINOPIMELATE DECARBOXYLASE"/>
    <property type="match status" value="1"/>
</dbReference>
<dbReference type="Proteomes" id="UP000070458">
    <property type="component" value="Unassembled WGS sequence"/>
</dbReference>
<accession>A0A139PQZ3</accession>
<name>A0A139PQZ3_STRMT</name>
<protein>
    <submittedName>
        <fullName evidence="4">Carboxynorspermidine decarboxylase</fullName>
    </submittedName>
</protein>
<feature type="domain" description="Orn/DAP/Arg decarboxylase 2 C-terminal" evidence="3">
    <location>
        <begin position="3"/>
        <end position="72"/>
    </location>
</feature>
<dbReference type="EMBL" id="LQOD01000250">
    <property type="protein sequence ID" value="KXT92718.1"/>
    <property type="molecule type" value="Genomic_DNA"/>
</dbReference>
<evidence type="ECO:0000313" key="4">
    <source>
        <dbReference type="EMBL" id="KXT92718.1"/>
    </source>
</evidence>
<dbReference type="GO" id="GO:0009089">
    <property type="term" value="P:lysine biosynthetic process via diaminopimelate"/>
    <property type="evidence" value="ECO:0007669"/>
    <property type="project" value="TreeGrafter"/>
</dbReference>
<comment type="cofactor">
    <cofactor evidence="1">
        <name>pyridoxal 5'-phosphate</name>
        <dbReference type="ChEBI" id="CHEBI:597326"/>
    </cofactor>
</comment>
<proteinExistence type="predicted"/>
<dbReference type="PATRIC" id="fig|28037.233.peg.1298"/>
<evidence type="ECO:0000259" key="3">
    <source>
        <dbReference type="Pfam" id="PF00278"/>
    </source>
</evidence>
<dbReference type="Gene3D" id="2.40.37.10">
    <property type="entry name" value="Lyase, Ornithine Decarboxylase, Chain A, domain 1"/>
    <property type="match status" value="1"/>
</dbReference>
<evidence type="ECO:0000313" key="5">
    <source>
        <dbReference type="Proteomes" id="UP000070458"/>
    </source>
</evidence>
<evidence type="ECO:0000256" key="2">
    <source>
        <dbReference type="ARBA" id="ARBA00022898"/>
    </source>
</evidence>
<dbReference type="InterPro" id="IPR022643">
    <property type="entry name" value="De-COase2_C"/>
</dbReference>
<dbReference type="GO" id="GO:0008836">
    <property type="term" value="F:diaminopimelate decarboxylase activity"/>
    <property type="evidence" value="ECO:0007669"/>
    <property type="project" value="TreeGrafter"/>
</dbReference>
<reference evidence="4 5" key="1">
    <citation type="submission" date="2016-01" db="EMBL/GenBank/DDBJ databases">
        <title>Highly variable Streptococcus oralis are common among viridans streptococci isolated from primates.</title>
        <authorList>
            <person name="Denapaite D."/>
            <person name="Rieger M."/>
            <person name="Koendgen S."/>
            <person name="Brueckner R."/>
            <person name="Ochigava I."/>
            <person name="Kappeler P."/>
            <person name="Maetz-Rensing K."/>
            <person name="Leendertz F."/>
            <person name="Hakenbeck R."/>
        </authorList>
    </citation>
    <scope>NUCLEOTIDE SEQUENCE [LARGE SCALE GENOMIC DNA]</scope>
    <source>
        <strain evidence="4 5">DD26</strain>
    </source>
</reference>
<evidence type="ECO:0000256" key="1">
    <source>
        <dbReference type="ARBA" id="ARBA00001933"/>
    </source>
</evidence>
<gene>
    <name evidence="4" type="ORF">SMIDD26_01120</name>
</gene>
<comment type="caution">
    <text evidence="4">The sequence shown here is derived from an EMBL/GenBank/DDBJ whole genome shotgun (WGS) entry which is preliminary data.</text>
</comment>
<dbReference type="AlphaFoldDB" id="A0A139PQZ3"/>
<dbReference type="InterPro" id="IPR009006">
    <property type="entry name" value="Ala_racemase/Decarboxylase_C"/>
</dbReference>
<dbReference type="SUPFAM" id="SSF50621">
    <property type="entry name" value="Alanine racemase C-terminal domain-like"/>
    <property type="match status" value="1"/>
</dbReference>
<organism evidence="4 5">
    <name type="scientific">Streptococcus mitis</name>
    <dbReference type="NCBI Taxonomy" id="28037"/>
    <lineage>
        <taxon>Bacteria</taxon>
        <taxon>Bacillati</taxon>
        <taxon>Bacillota</taxon>
        <taxon>Bacilli</taxon>
        <taxon>Lactobacillales</taxon>
        <taxon>Streptococcaceae</taxon>
        <taxon>Streptococcus</taxon>
        <taxon>Streptococcus mitis group</taxon>
    </lineage>
</organism>
<dbReference type="Pfam" id="PF00278">
    <property type="entry name" value="Orn_DAP_Arg_deC"/>
    <property type="match status" value="1"/>
</dbReference>
<dbReference type="PANTHER" id="PTHR43727:SF1">
    <property type="entry name" value="CARBOXYNORSPERMIDINE_CARBOXYSPERMIDINE DECARBOXYLASE"/>
    <property type="match status" value="1"/>
</dbReference>